<gene>
    <name evidence="1" type="ORF">UFOPK3519_02103</name>
</gene>
<organism evidence="1">
    <name type="scientific">freshwater metagenome</name>
    <dbReference type="NCBI Taxonomy" id="449393"/>
    <lineage>
        <taxon>unclassified sequences</taxon>
        <taxon>metagenomes</taxon>
        <taxon>ecological metagenomes</taxon>
    </lineage>
</organism>
<dbReference type="EMBL" id="CAFBMG010000289">
    <property type="protein sequence ID" value="CAB4924348.1"/>
    <property type="molecule type" value="Genomic_DNA"/>
</dbReference>
<name>A0A6J7I0P8_9ZZZZ</name>
<evidence type="ECO:0000313" key="1">
    <source>
        <dbReference type="EMBL" id="CAB4924348.1"/>
    </source>
</evidence>
<accession>A0A6J7I0P8</accession>
<protein>
    <submittedName>
        <fullName evidence="1">Unannotated protein</fullName>
    </submittedName>
</protein>
<dbReference type="AlphaFoldDB" id="A0A6J7I0P8"/>
<reference evidence="1" key="1">
    <citation type="submission" date="2020-05" db="EMBL/GenBank/DDBJ databases">
        <authorList>
            <person name="Chiriac C."/>
            <person name="Salcher M."/>
            <person name="Ghai R."/>
            <person name="Kavagutti S V."/>
        </authorList>
    </citation>
    <scope>NUCLEOTIDE SEQUENCE</scope>
</reference>
<proteinExistence type="predicted"/>
<sequence>MSTLDQVFERLDEAAKELGGTKDEDLLTDIYEVERHLRQAARRLTRTLAALPEH</sequence>